<organism evidence="1 2">
    <name type="scientific">Candidatus Auribacter fodinae</name>
    <dbReference type="NCBI Taxonomy" id="2093366"/>
    <lineage>
        <taxon>Bacteria</taxon>
        <taxon>Pseudomonadati</taxon>
        <taxon>Candidatus Auribacterota</taxon>
        <taxon>Candidatus Auribacteria</taxon>
        <taxon>Candidatus Auribacterales</taxon>
        <taxon>Candidatus Auribacteraceae</taxon>
        <taxon>Candidatus Auribacter</taxon>
    </lineage>
</organism>
<evidence type="ECO:0000313" key="2">
    <source>
        <dbReference type="Proteomes" id="UP000266426"/>
    </source>
</evidence>
<comment type="caution">
    <text evidence="1">The sequence shown here is derived from an EMBL/GenBank/DDBJ whole genome shotgun (WGS) entry which is preliminary data.</text>
</comment>
<gene>
    <name evidence="1" type="ORF">C4541_06190</name>
</gene>
<reference evidence="1 2" key="1">
    <citation type="journal article" date="2017" name="ISME J.">
        <title>Energy and carbon metabolisms in a deep terrestrial subsurface fluid microbial community.</title>
        <authorList>
            <person name="Momper L."/>
            <person name="Jungbluth S.P."/>
            <person name="Lee M.D."/>
            <person name="Amend J.P."/>
        </authorList>
    </citation>
    <scope>NUCLEOTIDE SEQUENCE [LARGE SCALE GENOMIC DNA]</scope>
    <source>
        <strain evidence="1">SURF_26</strain>
    </source>
</reference>
<dbReference type="InterPro" id="IPR027598">
    <property type="entry name" value="Amphi-Trp_dom"/>
</dbReference>
<protein>
    <submittedName>
        <fullName evidence="1">Amphi-Trp domain-containing protein</fullName>
    </submittedName>
</protein>
<dbReference type="NCBIfam" id="TIGR04354">
    <property type="entry name" value="amphi-Trp"/>
    <property type="match status" value="1"/>
</dbReference>
<proteinExistence type="predicted"/>
<accession>A0A3A4R995</accession>
<sequence>MGSKELTFNARMETNKVIDYLESIIASLRHHSICIQKGDEYTMLEPGDLLDMSVEAANKKDNEQLSIRLSWDKASLLKNRQNLKISTGQPTLVPFSAQQSA</sequence>
<dbReference type="Proteomes" id="UP000266426">
    <property type="component" value="Unassembled WGS sequence"/>
</dbReference>
<name>A0A3A4R995_9BACT</name>
<dbReference type="EMBL" id="QZJZ01000050">
    <property type="protein sequence ID" value="RJP59377.1"/>
    <property type="molecule type" value="Genomic_DNA"/>
</dbReference>
<dbReference type="AlphaFoldDB" id="A0A3A4R995"/>
<evidence type="ECO:0000313" key="1">
    <source>
        <dbReference type="EMBL" id="RJP59377.1"/>
    </source>
</evidence>